<dbReference type="GeneID" id="108255899"/>
<keyword evidence="2" id="KW-0282">Flagellum</keyword>
<dbReference type="STRING" id="7998.ENSIPUP00000024200"/>
<name>A0A2D0PMB7_ICTPU</name>
<evidence type="ECO:0000313" key="2">
    <source>
        <dbReference type="RefSeq" id="XP_017307738.1"/>
    </source>
</evidence>
<dbReference type="PANTHER" id="PTHR35069">
    <property type="entry name" value="PROTEIN C9ORF135"/>
    <property type="match status" value="1"/>
</dbReference>
<keyword evidence="2" id="KW-0966">Cell projection</keyword>
<reference evidence="1" key="1">
    <citation type="journal article" date="2016" name="Nat. Commun.">
        <title>The channel catfish genome sequence provides insights into the evolution of scale formation in teleosts.</title>
        <authorList>
            <person name="Liu Z."/>
            <person name="Liu S."/>
            <person name="Yao J."/>
            <person name="Bao L."/>
            <person name="Zhang J."/>
            <person name="Li Y."/>
            <person name="Jiang C."/>
            <person name="Sun L."/>
            <person name="Wang R."/>
            <person name="Zhang Y."/>
            <person name="Zhou T."/>
            <person name="Zeng Q."/>
            <person name="Fu Q."/>
            <person name="Gao S."/>
            <person name="Li N."/>
            <person name="Koren S."/>
            <person name="Jiang Y."/>
            <person name="Zimin A."/>
            <person name="Xu P."/>
            <person name="Phillippy A.M."/>
            <person name="Geng X."/>
            <person name="Song L."/>
            <person name="Sun F."/>
            <person name="Li C."/>
            <person name="Wang X."/>
            <person name="Chen A."/>
            <person name="Jin Y."/>
            <person name="Yuan Z."/>
            <person name="Yang Y."/>
            <person name="Tan S."/>
            <person name="Peatman E."/>
            <person name="Lu J."/>
            <person name="Qin Z."/>
            <person name="Dunham R."/>
            <person name="Li Z."/>
            <person name="Sonstegard T."/>
            <person name="Feng J."/>
            <person name="Danzmann R.G."/>
            <person name="Schroeder S."/>
            <person name="Scheffler B."/>
            <person name="Duke M.V."/>
            <person name="Ballard L."/>
            <person name="Kucuktas H."/>
            <person name="Kaltenboeck L."/>
            <person name="Liu H."/>
            <person name="Armbruster J."/>
            <person name="Xie Y."/>
            <person name="Kirby M.L."/>
            <person name="Tian Y."/>
            <person name="Flanagan M.E."/>
            <person name="Mu W."/>
            <person name="Waldbieser G.C."/>
        </authorList>
    </citation>
    <scope>NUCLEOTIDE SEQUENCE [LARGE SCALE GENOMIC DNA]</scope>
    <source>
        <strain evidence="1">SDA103</strain>
    </source>
</reference>
<reference evidence="2" key="2">
    <citation type="submission" date="2025-08" db="UniProtKB">
        <authorList>
            <consortium name="RefSeq"/>
        </authorList>
    </citation>
    <scope>IDENTIFICATION</scope>
    <source>
        <tissue evidence="2">Blood</tissue>
    </source>
</reference>
<dbReference type="AlphaFoldDB" id="A0A2D0PMB7"/>
<dbReference type="KEGG" id="ipu:108255899"/>
<sequence length="189" mass="22152">MNYSRKTLISDWHKNREAEPKDYDISACRDGQRKLHKSTYKHFGTHLDADWRTTTQMAQSKKEHEAKDTAKSMVQADYFHSLVFDRETGISDTAGKSILSRYQPSCTENELITTYALDYVPPRFTTKQAMPPKELMDRKLDFRRHQSQFTDVADHRRWGRNTWQDFNNAQAVVKGVAKSLYRQRNLSCP</sequence>
<dbReference type="InterPro" id="IPR027905">
    <property type="entry name" value="CFAP95"/>
</dbReference>
<keyword evidence="2" id="KW-0969">Cilium</keyword>
<evidence type="ECO:0000313" key="1">
    <source>
        <dbReference type="Proteomes" id="UP000221080"/>
    </source>
</evidence>
<dbReference type="OMA" id="DWCSSRQ"/>
<organism evidence="1 2">
    <name type="scientific">Ictalurus punctatus</name>
    <name type="common">Channel catfish</name>
    <name type="synonym">Silurus punctatus</name>
    <dbReference type="NCBI Taxonomy" id="7998"/>
    <lineage>
        <taxon>Eukaryota</taxon>
        <taxon>Metazoa</taxon>
        <taxon>Chordata</taxon>
        <taxon>Craniata</taxon>
        <taxon>Vertebrata</taxon>
        <taxon>Euteleostomi</taxon>
        <taxon>Actinopterygii</taxon>
        <taxon>Neopterygii</taxon>
        <taxon>Teleostei</taxon>
        <taxon>Ostariophysi</taxon>
        <taxon>Siluriformes</taxon>
        <taxon>Ictaluridae</taxon>
        <taxon>Ictalurus</taxon>
    </lineage>
</organism>
<dbReference type="RefSeq" id="XP_017307738.1">
    <property type="nucleotide sequence ID" value="XM_017452249.3"/>
</dbReference>
<dbReference type="OrthoDB" id="309575at2759"/>
<dbReference type="Pfam" id="PF15139">
    <property type="entry name" value="CFAP95"/>
    <property type="match status" value="1"/>
</dbReference>
<dbReference type="PANTHER" id="PTHR35069:SF1">
    <property type="entry name" value="CILIA- AND FLAGELLA-ASSOCIATED PROTEIN 95"/>
    <property type="match status" value="1"/>
</dbReference>
<protein>
    <submittedName>
        <fullName evidence="2">Cilia- and flagella-associated protein 95 isoform X1</fullName>
    </submittedName>
</protein>
<proteinExistence type="predicted"/>
<dbReference type="GO" id="GO:0005886">
    <property type="term" value="C:plasma membrane"/>
    <property type="evidence" value="ECO:0007669"/>
    <property type="project" value="TreeGrafter"/>
</dbReference>
<keyword evidence="1" id="KW-1185">Reference proteome</keyword>
<accession>A0A2D0PMB7</accession>
<gene>
    <name evidence="2" type="primary">LOC108255899</name>
</gene>
<dbReference type="Proteomes" id="UP000221080">
    <property type="component" value="Chromosome 22"/>
</dbReference>